<keyword evidence="3" id="KW-0813">Transport</keyword>
<keyword evidence="4" id="KW-1003">Cell membrane</keyword>
<comment type="similarity">
    <text evidence="2">Belongs to the CorA metal ion transporter (MIT) (TC 1.A.35) family.</text>
</comment>
<evidence type="ECO:0000256" key="4">
    <source>
        <dbReference type="ARBA" id="ARBA00022475"/>
    </source>
</evidence>
<gene>
    <name evidence="9" type="ORF">Pen02_64420</name>
</gene>
<dbReference type="Pfam" id="PF01544">
    <property type="entry name" value="CorA"/>
    <property type="match status" value="1"/>
</dbReference>
<sequence>MTGHEQDAGPAGTRTRWVAPVRRALARMLNPDGLTSGYVPAQRGGDTDRIVDCAAYVDGRRLPGRPDYRAALAAARRGRGFVWLGLHEPGEADFAPIARTFGLDDLVTEHALNREHRPAVERYDQVTVIVLRTTRYVEHSELTETSEVVETGAVTVFVGPRFVITVRHGAPGALRPVRADLEAKPTLLALGPWAVAYAVCDQLVGSYVQVATAVEADVDAVEEQVFARRTARDRIAHIYQLKRELMEFKRAVAPLQRPFAALLEDRELPRPVVRYFRDVGGVLSRTVERITAYDDLLNSILQARLAQVSVDQNNDMRKIASWAAIFAVQTFIAGIYGMNFEFIPGLKAAHGFWVVLVVMLVLAVAMHRGFRRNNWL</sequence>
<evidence type="ECO:0000256" key="3">
    <source>
        <dbReference type="ARBA" id="ARBA00022448"/>
    </source>
</evidence>
<dbReference type="PANTHER" id="PTHR46494">
    <property type="entry name" value="CORA FAMILY METAL ION TRANSPORTER (EUROFUNG)"/>
    <property type="match status" value="1"/>
</dbReference>
<evidence type="ECO:0000256" key="8">
    <source>
        <dbReference type="SAM" id="Phobius"/>
    </source>
</evidence>
<proteinExistence type="inferred from homology"/>
<evidence type="ECO:0000256" key="2">
    <source>
        <dbReference type="ARBA" id="ARBA00009765"/>
    </source>
</evidence>
<dbReference type="InterPro" id="IPR002523">
    <property type="entry name" value="MgTranspt_CorA/ZnTranspt_ZntB"/>
</dbReference>
<evidence type="ECO:0000256" key="5">
    <source>
        <dbReference type="ARBA" id="ARBA00022692"/>
    </source>
</evidence>
<dbReference type="PANTHER" id="PTHR46494:SF1">
    <property type="entry name" value="CORA FAMILY METAL ION TRANSPORTER (EUROFUNG)"/>
    <property type="match status" value="1"/>
</dbReference>
<reference evidence="9 10" key="1">
    <citation type="submission" date="2021-01" db="EMBL/GenBank/DDBJ databases">
        <title>Whole genome shotgun sequence of Plantactinospora endophytica NBRC 110450.</title>
        <authorList>
            <person name="Komaki H."/>
            <person name="Tamura T."/>
        </authorList>
    </citation>
    <scope>NUCLEOTIDE SEQUENCE [LARGE SCALE GENOMIC DNA]</scope>
    <source>
        <strain evidence="9 10">NBRC 110450</strain>
    </source>
</reference>
<keyword evidence="7 8" id="KW-0472">Membrane</keyword>
<dbReference type="SUPFAM" id="SSF143865">
    <property type="entry name" value="CorA soluble domain-like"/>
    <property type="match status" value="1"/>
</dbReference>
<comment type="subcellular location">
    <subcellularLocation>
        <location evidence="1">Cell membrane</location>
        <topology evidence="1">Multi-pass membrane protein</topology>
    </subcellularLocation>
</comment>
<accession>A0ABQ4EA15</accession>
<evidence type="ECO:0000313" key="9">
    <source>
        <dbReference type="EMBL" id="GIG91506.1"/>
    </source>
</evidence>
<feature type="transmembrane region" description="Helical" evidence="8">
    <location>
        <begin position="350"/>
        <end position="370"/>
    </location>
</feature>
<evidence type="ECO:0000256" key="6">
    <source>
        <dbReference type="ARBA" id="ARBA00022989"/>
    </source>
</evidence>
<comment type="caution">
    <text evidence="9">The sequence shown here is derived from an EMBL/GenBank/DDBJ whole genome shotgun (WGS) entry which is preliminary data.</text>
</comment>
<dbReference type="EMBL" id="BONW01000039">
    <property type="protein sequence ID" value="GIG91506.1"/>
    <property type="molecule type" value="Genomic_DNA"/>
</dbReference>
<feature type="transmembrane region" description="Helical" evidence="8">
    <location>
        <begin position="319"/>
        <end position="338"/>
    </location>
</feature>
<dbReference type="InterPro" id="IPR045861">
    <property type="entry name" value="CorA_cytoplasmic_dom"/>
</dbReference>
<dbReference type="Proteomes" id="UP000646749">
    <property type="component" value="Unassembled WGS sequence"/>
</dbReference>
<keyword evidence="5 8" id="KW-0812">Transmembrane</keyword>
<evidence type="ECO:0000313" key="10">
    <source>
        <dbReference type="Proteomes" id="UP000646749"/>
    </source>
</evidence>
<protein>
    <submittedName>
        <fullName evidence="9">Magnesium transporter CorA</fullName>
    </submittedName>
</protein>
<dbReference type="Gene3D" id="3.30.460.20">
    <property type="entry name" value="CorA soluble domain-like"/>
    <property type="match status" value="1"/>
</dbReference>
<name>A0ABQ4EA15_9ACTN</name>
<keyword evidence="6 8" id="KW-1133">Transmembrane helix</keyword>
<dbReference type="SUPFAM" id="SSF144083">
    <property type="entry name" value="Magnesium transport protein CorA, transmembrane region"/>
    <property type="match status" value="1"/>
</dbReference>
<organism evidence="9 10">
    <name type="scientific">Plantactinospora endophytica</name>
    <dbReference type="NCBI Taxonomy" id="673535"/>
    <lineage>
        <taxon>Bacteria</taxon>
        <taxon>Bacillati</taxon>
        <taxon>Actinomycetota</taxon>
        <taxon>Actinomycetes</taxon>
        <taxon>Micromonosporales</taxon>
        <taxon>Micromonosporaceae</taxon>
        <taxon>Plantactinospora</taxon>
    </lineage>
</organism>
<dbReference type="Gene3D" id="1.20.58.340">
    <property type="entry name" value="Magnesium transport protein CorA, transmembrane region"/>
    <property type="match status" value="2"/>
</dbReference>
<keyword evidence="10" id="KW-1185">Reference proteome</keyword>
<dbReference type="InterPro" id="IPR045863">
    <property type="entry name" value="CorA_TM1_TM2"/>
</dbReference>
<dbReference type="RefSeq" id="WP_203869891.1">
    <property type="nucleotide sequence ID" value="NZ_BONW01000039.1"/>
</dbReference>
<dbReference type="CDD" id="cd12830">
    <property type="entry name" value="MtCorA-like"/>
    <property type="match status" value="1"/>
</dbReference>
<evidence type="ECO:0000256" key="1">
    <source>
        <dbReference type="ARBA" id="ARBA00004651"/>
    </source>
</evidence>
<evidence type="ECO:0000256" key="7">
    <source>
        <dbReference type="ARBA" id="ARBA00023136"/>
    </source>
</evidence>